<dbReference type="EMBL" id="MWPZ01000016">
    <property type="protein sequence ID" value="TIC89482.1"/>
    <property type="molecule type" value="Genomic_DNA"/>
</dbReference>
<proteinExistence type="predicted"/>
<gene>
    <name evidence="1" type="ORF">CH35J_012848</name>
</gene>
<dbReference type="Proteomes" id="UP000305883">
    <property type="component" value="Unassembled WGS sequence"/>
</dbReference>
<sequence>MPPKRIIFVARQWEGDLEHLDAAADDYYADLRNFRSVEANKTAALTKDIHDLLELITHHLVTCREAANAAGAGYHKPTILLLADTTLAAVYHVTNRLGSLANAAADGTFKLWLSEDVRARATKAQQDFPAADSSLLQPGKRGVPDTLASYVKDAIDHADIATTTTIILASANHANQKDTALWESYEP</sequence>
<evidence type="ECO:0000313" key="1">
    <source>
        <dbReference type="EMBL" id="TIC89482.1"/>
    </source>
</evidence>
<reference evidence="1 2" key="1">
    <citation type="journal article" date="2019" name="Genome Biol. Evol.">
        <title>Genomic Plasticity Mediated by Transposable Elements in the Plant Pathogenic Fungus Colletotrichum higginsianum.</title>
        <authorList>
            <person name="Tsushima A."/>
            <person name="Gan P."/>
            <person name="Kumakura N."/>
            <person name="Narusaka M."/>
            <person name="Takano Y."/>
            <person name="Narusaka Y."/>
            <person name="Shirasu K."/>
        </authorList>
    </citation>
    <scope>NUCLEOTIDE SEQUENCE [LARGE SCALE GENOMIC DNA]</scope>
    <source>
        <strain evidence="1 2">MAFF305635-RFP</strain>
    </source>
</reference>
<dbReference type="AlphaFoldDB" id="A0A4T0VC71"/>
<name>A0A4T0VC71_9PEZI</name>
<protein>
    <submittedName>
        <fullName evidence="1">Uncharacterized protein</fullName>
    </submittedName>
</protein>
<comment type="caution">
    <text evidence="1">The sequence shown here is derived from an EMBL/GenBank/DDBJ whole genome shotgun (WGS) entry which is preliminary data.</text>
</comment>
<accession>A0A4T0VC71</accession>
<organism evidence="1 2">
    <name type="scientific">Colletotrichum higginsianum</name>
    <dbReference type="NCBI Taxonomy" id="80884"/>
    <lineage>
        <taxon>Eukaryota</taxon>
        <taxon>Fungi</taxon>
        <taxon>Dikarya</taxon>
        <taxon>Ascomycota</taxon>
        <taxon>Pezizomycotina</taxon>
        <taxon>Sordariomycetes</taxon>
        <taxon>Hypocreomycetidae</taxon>
        <taxon>Glomerellales</taxon>
        <taxon>Glomerellaceae</taxon>
        <taxon>Colletotrichum</taxon>
        <taxon>Colletotrichum destructivum species complex</taxon>
    </lineage>
</organism>
<evidence type="ECO:0000313" key="2">
    <source>
        <dbReference type="Proteomes" id="UP000305883"/>
    </source>
</evidence>